<dbReference type="EMBL" id="UINC01144356">
    <property type="protein sequence ID" value="SVD33817.1"/>
    <property type="molecule type" value="Genomic_DNA"/>
</dbReference>
<dbReference type="Gene3D" id="3.90.1010.10">
    <property type="match status" value="1"/>
</dbReference>
<evidence type="ECO:0000313" key="2">
    <source>
        <dbReference type="EMBL" id="SVD33817.1"/>
    </source>
</evidence>
<accession>A0A382UIC3</accession>
<dbReference type="GO" id="GO:0005506">
    <property type="term" value="F:iron ion binding"/>
    <property type="evidence" value="ECO:0007669"/>
    <property type="project" value="InterPro"/>
</dbReference>
<dbReference type="AlphaFoldDB" id="A0A382UIC3"/>
<dbReference type="InterPro" id="IPR002871">
    <property type="entry name" value="NIF_FeS_clus_asmbl_NifU_N"/>
</dbReference>
<dbReference type="GO" id="GO:0016226">
    <property type="term" value="P:iron-sulfur cluster assembly"/>
    <property type="evidence" value="ECO:0007669"/>
    <property type="project" value="InterPro"/>
</dbReference>
<reference evidence="2" key="1">
    <citation type="submission" date="2018-05" db="EMBL/GenBank/DDBJ databases">
        <authorList>
            <person name="Lanie J.A."/>
            <person name="Ng W.-L."/>
            <person name="Kazmierczak K.M."/>
            <person name="Andrzejewski T.M."/>
            <person name="Davidsen T.M."/>
            <person name="Wayne K.J."/>
            <person name="Tettelin H."/>
            <person name="Glass J.I."/>
            <person name="Rusch D."/>
            <person name="Podicherti R."/>
            <person name="Tsui H.-C.T."/>
            <person name="Winkler M.E."/>
        </authorList>
    </citation>
    <scope>NUCLEOTIDE SEQUENCE</scope>
</reference>
<dbReference type="PANTHER" id="PTHR10093">
    <property type="entry name" value="IRON-SULFUR CLUSTER ASSEMBLY ENZYME NIFU HOMOLOG"/>
    <property type="match status" value="1"/>
</dbReference>
<feature type="non-terminal residue" evidence="2">
    <location>
        <position position="144"/>
    </location>
</feature>
<gene>
    <name evidence="2" type="ORF">METZ01_LOCUS386671</name>
</gene>
<dbReference type="GO" id="GO:0051536">
    <property type="term" value="F:iron-sulfur cluster binding"/>
    <property type="evidence" value="ECO:0007669"/>
    <property type="project" value="InterPro"/>
</dbReference>
<organism evidence="2">
    <name type="scientific">marine metagenome</name>
    <dbReference type="NCBI Taxonomy" id="408172"/>
    <lineage>
        <taxon>unclassified sequences</taxon>
        <taxon>metagenomes</taxon>
        <taxon>ecological metagenomes</taxon>
    </lineage>
</organism>
<proteinExistence type="predicted"/>
<protein>
    <recommendedName>
        <fullName evidence="1">NIF system FeS cluster assembly NifU N-terminal domain-containing protein</fullName>
    </recommendedName>
</protein>
<sequence>MKTEKEASSYEKESHGVGEVGSPACGDMMKIWIKVDSKTDRLQECKWQTFGCASAIASTSMMSLMVTENKGMTIAEALQMKPHDITARLHGLPARKFHCSVLGDKALRAAINNYFFKSDQKDRIIVSKGAEIVDKILKITDKDI</sequence>
<name>A0A382UIC3_9ZZZZ</name>
<dbReference type="Pfam" id="PF01592">
    <property type="entry name" value="NifU_N"/>
    <property type="match status" value="1"/>
</dbReference>
<feature type="domain" description="NIF system FeS cluster assembly NifU N-terminal" evidence="1">
    <location>
        <begin position="8"/>
        <end position="118"/>
    </location>
</feature>
<dbReference type="SUPFAM" id="SSF82649">
    <property type="entry name" value="SufE/NifU"/>
    <property type="match status" value="1"/>
</dbReference>
<dbReference type="CDD" id="cd06664">
    <property type="entry name" value="IscU_like"/>
    <property type="match status" value="1"/>
</dbReference>
<evidence type="ECO:0000259" key="1">
    <source>
        <dbReference type="Pfam" id="PF01592"/>
    </source>
</evidence>